<organism evidence="1 2">
    <name type="scientific">Moraxella catarrhalis</name>
    <name type="common">Branhamella catarrhalis</name>
    <dbReference type="NCBI Taxonomy" id="480"/>
    <lineage>
        <taxon>Bacteria</taxon>
        <taxon>Pseudomonadati</taxon>
        <taxon>Pseudomonadota</taxon>
        <taxon>Gammaproteobacteria</taxon>
        <taxon>Moraxellales</taxon>
        <taxon>Moraxellaceae</taxon>
        <taxon>Moraxella</taxon>
    </lineage>
</organism>
<reference evidence="1 2" key="1">
    <citation type="submission" date="2018-12" db="EMBL/GenBank/DDBJ databases">
        <title>Persistence of Moraxella catarrhalis in Chronic Obstructive Pulmonary Disease and Regulation of the Hag/MID Adhesin.</title>
        <authorList>
            <person name="Murphy T."/>
            <person name="Zhao X."/>
            <person name="Vyas G."/>
            <person name="Aluvathingal J."/>
            <person name="Nadendla S."/>
            <person name="Tallon L."/>
            <person name="Tettelin H."/>
        </authorList>
    </citation>
    <scope>NUCLEOTIDE SEQUENCE [LARGE SCALE GENOMIC DNA]</scope>
    <source>
        <strain evidence="1 2">46P58B1</strain>
    </source>
</reference>
<dbReference type="KEGG" id="mcs:DR90_922"/>
<dbReference type="GeneID" id="66585451"/>
<evidence type="ECO:0000313" key="1">
    <source>
        <dbReference type="EMBL" id="AZQ94200.1"/>
    </source>
</evidence>
<dbReference type="AlphaFoldDB" id="A0A3A9KRL5"/>
<sequence>MSFNTDIQQTTVQGFITLYELDARKLGGEIYRFHGHNDGVIRWQGQDFHPIAIKADGLEMRSDGRASTPKLSIGDKINGIQGAVSALCRLYDDFARAKLTVTHTLQAYLDSHDAQNYRQQEWYIEQKVSENPSLGIVEFELSNPVDFEGQKIPVRQITTYCNEAVCGRYRGEVCGYTGTARFTHDGKPTDDPTLDRCSGLLAHCKLRDNEGSFCGFPAAGLV</sequence>
<dbReference type="NCBIfam" id="TIGR01600">
    <property type="entry name" value="phage_tail_L"/>
    <property type="match status" value="1"/>
</dbReference>
<dbReference type="Pfam" id="PF05100">
    <property type="entry name" value="Phage_tail_L"/>
    <property type="match status" value="1"/>
</dbReference>
<name>A0A3A9KRL5_MORCA</name>
<dbReference type="GO" id="GO:0046718">
    <property type="term" value="P:symbiont entry into host cell"/>
    <property type="evidence" value="ECO:0007669"/>
    <property type="project" value="InterPro"/>
</dbReference>
<dbReference type="Proteomes" id="UP000280228">
    <property type="component" value="Chromosome"/>
</dbReference>
<evidence type="ECO:0000313" key="2">
    <source>
        <dbReference type="Proteomes" id="UP000280228"/>
    </source>
</evidence>
<gene>
    <name evidence="1" type="ORF">EJK53_1086</name>
</gene>
<dbReference type="GO" id="GO:0051536">
    <property type="term" value="F:iron-sulfur cluster binding"/>
    <property type="evidence" value="ECO:0007669"/>
    <property type="project" value="InterPro"/>
</dbReference>
<protein>
    <submittedName>
        <fullName evidence="1">Phage minor tail protein L</fullName>
    </submittedName>
</protein>
<dbReference type="GO" id="GO:0030430">
    <property type="term" value="C:host cell cytoplasm"/>
    <property type="evidence" value="ECO:0007669"/>
    <property type="project" value="InterPro"/>
</dbReference>
<dbReference type="OMA" id="MLRFHGH"/>
<dbReference type="RefSeq" id="WP_003660031.1">
    <property type="nucleotide sequence ID" value="NZ_CP008804.1"/>
</dbReference>
<proteinExistence type="predicted"/>
<accession>A0A3A9KRL5</accession>
<dbReference type="EMBL" id="CP034662">
    <property type="protein sequence ID" value="AZQ94200.1"/>
    <property type="molecule type" value="Genomic_DNA"/>
</dbReference>
<dbReference type="InterPro" id="IPR006487">
    <property type="entry name" value="Phage_lambda_L"/>
</dbReference>